<feature type="binding site" evidence="4">
    <location>
        <begin position="8"/>
        <end position="12"/>
    </location>
    <ligand>
        <name>ATP</name>
        <dbReference type="ChEBI" id="CHEBI:30616"/>
    </ligand>
</feature>
<evidence type="ECO:0000313" key="7">
    <source>
        <dbReference type="Proteomes" id="UP000295678"/>
    </source>
</evidence>
<comment type="catalytic activity">
    <reaction evidence="5">
        <text>(6S)-5-formyl-5,6,7,8-tetrahydrofolate + ATP = (6R)-5,10-methenyltetrahydrofolate + ADP + phosphate</text>
        <dbReference type="Rhea" id="RHEA:10488"/>
        <dbReference type="ChEBI" id="CHEBI:30616"/>
        <dbReference type="ChEBI" id="CHEBI:43474"/>
        <dbReference type="ChEBI" id="CHEBI:57455"/>
        <dbReference type="ChEBI" id="CHEBI:57457"/>
        <dbReference type="ChEBI" id="CHEBI:456216"/>
        <dbReference type="EC" id="6.3.3.2"/>
    </reaction>
</comment>
<comment type="caution">
    <text evidence="6">The sequence shown here is derived from an EMBL/GenBank/DDBJ whole genome shotgun (WGS) entry which is preliminary data.</text>
</comment>
<dbReference type="PANTHER" id="PTHR23407">
    <property type="entry name" value="ATPASE INHIBITOR/5-FORMYLTETRAHYDROFOLATE CYCLO-LIGASE"/>
    <property type="match status" value="1"/>
</dbReference>
<dbReference type="GO" id="GO:0030272">
    <property type="term" value="F:5-formyltetrahydrofolate cyclo-ligase activity"/>
    <property type="evidence" value="ECO:0007669"/>
    <property type="project" value="UniProtKB-EC"/>
</dbReference>
<evidence type="ECO:0000256" key="4">
    <source>
        <dbReference type="PIRSR" id="PIRSR006806-1"/>
    </source>
</evidence>
<dbReference type="PIRSF" id="PIRSF006806">
    <property type="entry name" value="FTHF_cligase"/>
    <property type="match status" value="1"/>
</dbReference>
<evidence type="ECO:0000313" key="6">
    <source>
        <dbReference type="EMBL" id="TCT13347.1"/>
    </source>
</evidence>
<feature type="binding site" evidence="4">
    <location>
        <position position="59"/>
    </location>
    <ligand>
        <name>substrate</name>
    </ligand>
</feature>
<gene>
    <name evidence="6" type="ORF">EDC22_101211</name>
</gene>
<dbReference type="AlphaFoldDB" id="A0A4R3MHV4"/>
<keyword evidence="6" id="KW-0436">Ligase</keyword>
<keyword evidence="5" id="KW-0479">Metal-binding</keyword>
<dbReference type="SUPFAM" id="SSF100950">
    <property type="entry name" value="NagB/RpiA/CoA transferase-like"/>
    <property type="match status" value="1"/>
</dbReference>
<comment type="cofactor">
    <cofactor evidence="5">
        <name>Mg(2+)</name>
        <dbReference type="ChEBI" id="CHEBI:18420"/>
    </cofactor>
</comment>
<dbReference type="Proteomes" id="UP000295678">
    <property type="component" value="Unassembled WGS sequence"/>
</dbReference>
<reference evidence="6 7" key="1">
    <citation type="submission" date="2019-03" db="EMBL/GenBank/DDBJ databases">
        <title>Genomic Encyclopedia of Type Strains, Phase IV (KMG-IV): sequencing the most valuable type-strain genomes for metagenomic binning, comparative biology and taxonomic classification.</title>
        <authorList>
            <person name="Goeker M."/>
        </authorList>
    </citation>
    <scope>NUCLEOTIDE SEQUENCE [LARGE SCALE GENOMIC DNA]</scope>
    <source>
        <strain evidence="6 7">DSM 19345</strain>
    </source>
</reference>
<feature type="binding site" evidence="4">
    <location>
        <begin position="134"/>
        <end position="142"/>
    </location>
    <ligand>
        <name>ATP</name>
        <dbReference type="ChEBI" id="CHEBI:30616"/>
    </ligand>
</feature>
<proteinExistence type="inferred from homology"/>
<dbReference type="EC" id="6.3.3.2" evidence="5"/>
<comment type="similarity">
    <text evidence="1 5">Belongs to the 5-formyltetrahydrofolate cyclo-ligase family.</text>
</comment>
<keyword evidence="3 4" id="KW-0067">ATP-binding</keyword>
<dbReference type="RefSeq" id="WP_245499572.1">
    <property type="nucleotide sequence ID" value="NZ_SMAK01000001.1"/>
</dbReference>
<dbReference type="InterPro" id="IPR002698">
    <property type="entry name" value="FTHF_cligase"/>
</dbReference>
<dbReference type="NCBIfam" id="TIGR02727">
    <property type="entry name" value="MTHFS_bact"/>
    <property type="match status" value="1"/>
</dbReference>
<dbReference type="PANTHER" id="PTHR23407:SF1">
    <property type="entry name" value="5-FORMYLTETRAHYDROFOLATE CYCLO-LIGASE"/>
    <property type="match status" value="1"/>
</dbReference>
<dbReference type="GO" id="GO:0009396">
    <property type="term" value="P:folic acid-containing compound biosynthetic process"/>
    <property type="evidence" value="ECO:0007669"/>
    <property type="project" value="TreeGrafter"/>
</dbReference>
<dbReference type="Gene3D" id="3.40.50.10420">
    <property type="entry name" value="NagB/RpiA/CoA transferase-like"/>
    <property type="match status" value="1"/>
</dbReference>
<dbReference type="GO" id="GO:0046872">
    <property type="term" value="F:metal ion binding"/>
    <property type="evidence" value="ECO:0007669"/>
    <property type="project" value="UniProtKB-KW"/>
</dbReference>
<dbReference type="GO" id="GO:0035999">
    <property type="term" value="P:tetrahydrofolate interconversion"/>
    <property type="evidence" value="ECO:0007669"/>
    <property type="project" value="TreeGrafter"/>
</dbReference>
<dbReference type="InterPro" id="IPR024185">
    <property type="entry name" value="FTHF_cligase-like_sf"/>
</dbReference>
<dbReference type="InterPro" id="IPR037171">
    <property type="entry name" value="NagB/RpiA_transferase-like"/>
</dbReference>
<protein>
    <recommendedName>
        <fullName evidence="5">5-formyltetrahydrofolate cyclo-ligase</fullName>
        <ecNumber evidence="5">6.3.3.2</ecNumber>
    </recommendedName>
</protein>
<evidence type="ECO:0000256" key="1">
    <source>
        <dbReference type="ARBA" id="ARBA00010638"/>
    </source>
</evidence>
<evidence type="ECO:0000256" key="5">
    <source>
        <dbReference type="RuleBase" id="RU361279"/>
    </source>
</evidence>
<name>A0A4R3MHV4_9HYPH</name>
<accession>A0A4R3MHV4</accession>
<sequence>MIDPTSLKRRLRLVGRARRSRLSQQARRRAAAEVAGYAGLIAMLAQRRTVSTFAAFGDELDTAPLTAALVRQGCRLALPVVVGRGRPLTFRRWRPGDPVGTGPFGIRQPLDTAPEEQPGLLLVPLLAFDQRGFRIGYGGGFYDRTLAAARAERKILAIGLGFACQEVARVPTDRYDQPVDMILTEAGLVQAIGRYRAAPVPR</sequence>
<organism evidence="6 7">
    <name type="scientific">Tepidamorphus gemmatus</name>
    <dbReference type="NCBI Taxonomy" id="747076"/>
    <lineage>
        <taxon>Bacteria</taxon>
        <taxon>Pseudomonadati</taxon>
        <taxon>Pseudomonadota</taxon>
        <taxon>Alphaproteobacteria</taxon>
        <taxon>Hyphomicrobiales</taxon>
        <taxon>Tepidamorphaceae</taxon>
        <taxon>Tepidamorphus</taxon>
    </lineage>
</organism>
<evidence type="ECO:0000256" key="2">
    <source>
        <dbReference type="ARBA" id="ARBA00022741"/>
    </source>
</evidence>
<keyword evidence="2 4" id="KW-0547">Nucleotide-binding</keyword>
<keyword evidence="5" id="KW-0460">Magnesium</keyword>
<dbReference type="GO" id="GO:0005524">
    <property type="term" value="F:ATP binding"/>
    <property type="evidence" value="ECO:0007669"/>
    <property type="project" value="UniProtKB-KW"/>
</dbReference>
<keyword evidence="7" id="KW-1185">Reference proteome</keyword>
<dbReference type="Pfam" id="PF01812">
    <property type="entry name" value="5-FTHF_cyc-lig"/>
    <property type="match status" value="1"/>
</dbReference>
<evidence type="ECO:0000256" key="3">
    <source>
        <dbReference type="ARBA" id="ARBA00022840"/>
    </source>
</evidence>
<dbReference type="EMBL" id="SMAK01000001">
    <property type="protein sequence ID" value="TCT13347.1"/>
    <property type="molecule type" value="Genomic_DNA"/>
</dbReference>